<dbReference type="Proteomes" id="UP000188145">
    <property type="component" value="Chromosome"/>
</dbReference>
<evidence type="ECO:0000313" key="4">
    <source>
        <dbReference type="Proteomes" id="UP000188145"/>
    </source>
</evidence>
<keyword evidence="1" id="KW-0472">Membrane</keyword>
<keyword evidence="1" id="KW-0812">Transmembrane</keyword>
<dbReference type="OrthoDB" id="3729558at2"/>
<sequence>MSAVRSFLAFVILLMAVASAVAGVGARWVDAVARTQEPAEMIVAPLATDRSVRSAIASELETAAKREIPEAVDQIPNLRATLEALLATAVDNALEDPGVENAWKQTITASRVALVEDLDAYRSDAAETPTIWLDLSPFVTLGREKLLAAADETVRPYLEQVAWDKDVRVALGRPDATVTKLASETIAMAQHWKWMFVATALLGVLGLLIGSRRGRWVASILAALLGLGGVVLGRFALGRFRMPRADSVEGAVTGRLADGAVASLLEWTAQVPWWLLGVVGVSVVALSVAAMTKKPPAPEPDPG</sequence>
<evidence type="ECO:0000256" key="1">
    <source>
        <dbReference type="SAM" id="Phobius"/>
    </source>
</evidence>
<keyword evidence="2" id="KW-0732">Signal</keyword>
<protein>
    <recommendedName>
        <fullName evidence="5">Integral membrane protein</fullName>
    </recommendedName>
</protein>
<organism evidence="3 4">
    <name type="scientific">Tessaracoccus aquimaris</name>
    <dbReference type="NCBI Taxonomy" id="1332264"/>
    <lineage>
        <taxon>Bacteria</taxon>
        <taxon>Bacillati</taxon>
        <taxon>Actinomycetota</taxon>
        <taxon>Actinomycetes</taxon>
        <taxon>Propionibacteriales</taxon>
        <taxon>Propionibacteriaceae</taxon>
        <taxon>Tessaracoccus</taxon>
    </lineage>
</organism>
<keyword evidence="4" id="KW-1185">Reference proteome</keyword>
<dbReference type="KEGG" id="tes:BW730_03030"/>
<evidence type="ECO:0000256" key="2">
    <source>
        <dbReference type="SAM" id="SignalP"/>
    </source>
</evidence>
<feature type="signal peptide" evidence="2">
    <location>
        <begin position="1"/>
        <end position="20"/>
    </location>
</feature>
<dbReference type="STRING" id="1332264.BW730_03030"/>
<gene>
    <name evidence="3" type="ORF">BW730_03030</name>
</gene>
<name>A0A1Q2CKM1_9ACTN</name>
<feature type="transmembrane region" description="Helical" evidence="1">
    <location>
        <begin position="216"/>
        <end position="237"/>
    </location>
</feature>
<dbReference type="EMBL" id="CP019606">
    <property type="protein sequence ID" value="AQP46659.1"/>
    <property type="molecule type" value="Genomic_DNA"/>
</dbReference>
<dbReference type="RefSeq" id="WP_077684968.1">
    <property type="nucleotide sequence ID" value="NZ_CP019606.1"/>
</dbReference>
<accession>A0A1Q2CKM1</accession>
<feature type="transmembrane region" description="Helical" evidence="1">
    <location>
        <begin position="273"/>
        <end position="291"/>
    </location>
</feature>
<evidence type="ECO:0000313" key="3">
    <source>
        <dbReference type="EMBL" id="AQP46659.1"/>
    </source>
</evidence>
<feature type="chain" id="PRO_5012817643" description="Integral membrane protein" evidence="2">
    <location>
        <begin position="21"/>
        <end position="303"/>
    </location>
</feature>
<evidence type="ECO:0008006" key="5">
    <source>
        <dbReference type="Google" id="ProtNLM"/>
    </source>
</evidence>
<proteinExistence type="predicted"/>
<dbReference type="AlphaFoldDB" id="A0A1Q2CKM1"/>
<feature type="transmembrane region" description="Helical" evidence="1">
    <location>
        <begin position="192"/>
        <end position="209"/>
    </location>
</feature>
<keyword evidence="1" id="KW-1133">Transmembrane helix</keyword>
<reference evidence="4" key="1">
    <citation type="submission" date="2017-02" db="EMBL/GenBank/DDBJ databases">
        <title>Tessaracoccus aquaemaris sp. nov., isolated from the intestine of a Korean rockfish, Sebastes schlegelii, in a marine aquaculture pond.</title>
        <authorList>
            <person name="Tak E.J."/>
            <person name="Bae J.-W."/>
        </authorList>
    </citation>
    <scope>NUCLEOTIDE SEQUENCE [LARGE SCALE GENOMIC DNA]</scope>
    <source>
        <strain evidence="4">NSG39</strain>
    </source>
</reference>